<reference evidence="2 3" key="1">
    <citation type="submission" date="2023-10" db="EMBL/GenBank/DDBJ databases">
        <title>Hymenobacter endophyticus sp. nov., an isolate from the leaf tissues of wheat.</title>
        <authorList>
            <person name="Dai Y."/>
        </authorList>
    </citation>
    <scope>NUCLEOTIDE SEQUENCE [LARGE SCALE GENOMIC DNA]</scope>
    <source>
        <strain evidence="2 3">ZK17L-C2</strain>
    </source>
</reference>
<protein>
    <submittedName>
        <fullName evidence="2">Zinc-ribbon domain-containing protein</fullName>
    </submittedName>
</protein>
<keyword evidence="1" id="KW-1133">Transmembrane helix</keyword>
<evidence type="ECO:0000313" key="3">
    <source>
        <dbReference type="Proteomes" id="UP001250698"/>
    </source>
</evidence>
<feature type="transmembrane region" description="Helical" evidence="1">
    <location>
        <begin position="90"/>
        <end position="109"/>
    </location>
</feature>
<evidence type="ECO:0000256" key="1">
    <source>
        <dbReference type="SAM" id="Phobius"/>
    </source>
</evidence>
<comment type="caution">
    <text evidence="2">The sequence shown here is derived from an EMBL/GenBank/DDBJ whole genome shotgun (WGS) entry which is preliminary data.</text>
</comment>
<keyword evidence="1" id="KW-0472">Membrane</keyword>
<name>A0ABU3TC25_9BACT</name>
<dbReference type="EMBL" id="JAWDJT010000001">
    <property type="protein sequence ID" value="MDU0368917.1"/>
    <property type="molecule type" value="Genomic_DNA"/>
</dbReference>
<dbReference type="RefSeq" id="WP_315996437.1">
    <property type="nucleotide sequence ID" value="NZ_JAWDJT010000001.1"/>
</dbReference>
<gene>
    <name evidence="2" type="ORF">ROI90_00805</name>
</gene>
<sequence>MIFLFGTGTSRLITFPLPTVACTYCGIQGKLSVTVFSRYFSVFWIPVFPIGKVSVTVCEHCKQTLTSKEPLPETYRLPVQTVQQQTSTPITNFALLLLLGAGIVLVLVLTQLAPGKKRAAAPESSTTAASLATQNNDADVALGARYKMKSTASGSAYALMEVTRLTDDTVYYKVTSMLRGKPTAASVTAALRDSVPPGSDKGRYPRKMWHFLVQGQGMFRPLILSE</sequence>
<organism evidence="2 3">
    <name type="scientific">Hymenobacter endophyticus</name>
    <dbReference type="NCBI Taxonomy" id="3076335"/>
    <lineage>
        <taxon>Bacteria</taxon>
        <taxon>Pseudomonadati</taxon>
        <taxon>Bacteroidota</taxon>
        <taxon>Cytophagia</taxon>
        <taxon>Cytophagales</taxon>
        <taxon>Hymenobacteraceae</taxon>
        <taxon>Hymenobacter</taxon>
    </lineage>
</organism>
<keyword evidence="1" id="KW-0812">Transmembrane</keyword>
<keyword evidence="3" id="KW-1185">Reference proteome</keyword>
<dbReference type="Proteomes" id="UP001250698">
    <property type="component" value="Unassembled WGS sequence"/>
</dbReference>
<accession>A0ABU3TC25</accession>
<evidence type="ECO:0000313" key="2">
    <source>
        <dbReference type="EMBL" id="MDU0368917.1"/>
    </source>
</evidence>
<proteinExistence type="predicted"/>